<dbReference type="GO" id="GO:0003723">
    <property type="term" value="F:RNA binding"/>
    <property type="evidence" value="ECO:0007669"/>
    <property type="project" value="TreeGrafter"/>
</dbReference>
<dbReference type="PROSITE" id="PS51286">
    <property type="entry name" value="RAP"/>
    <property type="match status" value="1"/>
</dbReference>
<dbReference type="GO" id="GO:0005759">
    <property type="term" value="C:mitochondrial matrix"/>
    <property type="evidence" value="ECO:0007669"/>
    <property type="project" value="TreeGrafter"/>
</dbReference>
<keyword evidence="3" id="KW-1185">Reference proteome</keyword>
<reference evidence="2 3" key="1">
    <citation type="submission" date="2015-12" db="EMBL/GenBank/DDBJ databases">
        <title>The genome of Folsomia candida.</title>
        <authorList>
            <person name="Faddeeva A."/>
            <person name="Derks M.F."/>
            <person name="Anvar Y."/>
            <person name="Smit S."/>
            <person name="Van Straalen N."/>
            <person name="Roelofs D."/>
        </authorList>
    </citation>
    <scope>NUCLEOTIDE SEQUENCE [LARGE SCALE GENOMIC DNA]</scope>
    <source>
        <strain evidence="2 3">VU population</strain>
        <tissue evidence="2">Whole body</tissue>
    </source>
</reference>
<dbReference type="PANTHER" id="PTHR21228:SF72">
    <property type="entry name" value="LD32258P"/>
    <property type="match status" value="1"/>
</dbReference>
<evidence type="ECO:0000313" key="2">
    <source>
        <dbReference type="EMBL" id="OXA41811.1"/>
    </source>
</evidence>
<organism evidence="2 3">
    <name type="scientific">Folsomia candida</name>
    <name type="common">Springtail</name>
    <dbReference type="NCBI Taxonomy" id="158441"/>
    <lineage>
        <taxon>Eukaryota</taxon>
        <taxon>Metazoa</taxon>
        <taxon>Ecdysozoa</taxon>
        <taxon>Arthropoda</taxon>
        <taxon>Hexapoda</taxon>
        <taxon>Collembola</taxon>
        <taxon>Entomobryomorpha</taxon>
        <taxon>Isotomoidea</taxon>
        <taxon>Isotomidae</taxon>
        <taxon>Proisotominae</taxon>
        <taxon>Folsomia</taxon>
    </lineage>
</organism>
<sequence>MVGLRTSWSRLSAQRLLQKRSRWNNQIIRNGSSFNPQVFSSTLNSQRCCRLCCATYYKRDMCNRSFPPIMREEASQESLSISAEDENAENLFIMDNKELVLDSDIDDHDMSHLRIKLYPIDESDPQSEPISRLYEAASVQEVFDIISSVPQINYSPKIASQALVSLWDIQKLLFKLGPIFNPEEDIRNKTGFIENIKANQIFKDRVLRPVLDMHRELEDEPLCASLLALKKMDYSIVVIEALIDECLRRNRSGPGLALAGLSRLSVVLRSRGLYGQCIMGELSPTIFKYVNEMIDDLEVRLVSILLRNSNRVISETIFKAYATRLNTLLDNTDFETVTYCKMFIFLLDSGKLSPPELIHKVSYKIKDRASDIELMELLSLQKYLSGSLPWPLIEALMSRGSRVIEECQDRPRIDLISYVGTFMRGPLVKKRLAQIANDCIDNNDFSTIQNVIYPLIRSLKTDDRTIYDKYWNSAVNLLEKELVLNPQEYKRSIHLAKNYLHFTHSLTFSYRNSWLETICKKQCYSVLDRYLKEPHPEVVISPSEFATIISFLIAFDQSYMDLKYISKLEQFVKNMKALDIGFIVKGVDCALSKVIKSGRNPTLLNRKSYEIVSEACSILEEECALRLVRPDTDADLSMVWKVLSVIRRMKGDSPLLDVGMKAFTSMGADSYDSRKIREVCAALMSGSYLYPEAMELISSYVTKNLEHTNPETIDKFLNLTYCLGWENENVDFGKLASVIESNFDRFGLGIIQSGLSLGFHHQFRRELIDKIFNVEFLDYIDEEIQNTYGKNNQYPYRLRVNLMELNRIVCLDVPNARLPWFHEKFCQNIIAQGHPKQSYLHNEVQENLTDLLGEGAVQSNVCLPHDYYYNIDFVIKFDHDNRPIRVTNRPRTLSFSSIRKDHPDNVKRKVAILVLSNLAFTKNVRQIKGGYKLKQRHLEILGYEVFTINPYTWNSMYMSELSAKQQFLESKIFNLNK</sequence>
<gene>
    <name evidence="2" type="ORF">Fcan01_23460</name>
</gene>
<dbReference type="STRING" id="158441.A0A226DB12"/>
<accession>A0A226DB12</accession>
<dbReference type="GO" id="GO:0000963">
    <property type="term" value="P:mitochondrial RNA processing"/>
    <property type="evidence" value="ECO:0007669"/>
    <property type="project" value="TreeGrafter"/>
</dbReference>
<dbReference type="AlphaFoldDB" id="A0A226DB12"/>
<dbReference type="OrthoDB" id="385235at2759"/>
<comment type="caution">
    <text evidence="2">The sequence shown here is derived from an EMBL/GenBank/DDBJ whole genome shotgun (WGS) entry which is preliminary data.</text>
</comment>
<evidence type="ECO:0000259" key="1">
    <source>
        <dbReference type="PROSITE" id="PS51286"/>
    </source>
</evidence>
<dbReference type="PANTHER" id="PTHR21228">
    <property type="entry name" value="FAST LEU-RICH DOMAIN-CONTAINING"/>
    <property type="match status" value="1"/>
</dbReference>
<dbReference type="GO" id="GO:0044528">
    <property type="term" value="P:regulation of mitochondrial mRNA stability"/>
    <property type="evidence" value="ECO:0007669"/>
    <property type="project" value="TreeGrafter"/>
</dbReference>
<dbReference type="OMA" id="PNASGHF"/>
<keyword evidence="2" id="KW-0418">Kinase</keyword>
<evidence type="ECO:0000313" key="3">
    <source>
        <dbReference type="Proteomes" id="UP000198287"/>
    </source>
</evidence>
<dbReference type="GO" id="GO:0016301">
    <property type="term" value="F:kinase activity"/>
    <property type="evidence" value="ECO:0007669"/>
    <property type="project" value="UniProtKB-KW"/>
</dbReference>
<feature type="domain" description="RAP" evidence="1">
    <location>
        <begin position="910"/>
        <end position="970"/>
    </location>
</feature>
<proteinExistence type="predicted"/>
<protein>
    <submittedName>
        <fullName evidence="2">FAST kinase domain-containing protein 1</fullName>
    </submittedName>
</protein>
<dbReference type="InterPro" id="IPR013579">
    <property type="entry name" value="FAST_2"/>
</dbReference>
<keyword evidence="2" id="KW-0808">Transferase</keyword>
<dbReference type="EMBL" id="LNIX01000028">
    <property type="protein sequence ID" value="OXA41811.1"/>
    <property type="molecule type" value="Genomic_DNA"/>
</dbReference>
<dbReference type="Pfam" id="PF08368">
    <property type="entry name" value="FAST_2"/>
    <property type="match status" value="1"/>
</dbReference>
<dbReference type="GO" id="GO:0035770">
    <property type="term" value="C:ribonucleoprotein granule"/>
    <property type="evidence" value="ECO:0007669"/>
    <property type="project" value="TreeGrafter"/>
</dbReference>
<dbReference type="Proteomes" id="UP000198287">
    <property type="component" value="Unassembled WGS sequence"/>
</dbReference>
<dbReference type="Pfam" id="PF08373">
    <property type="entry name" value="RAP"/>
    <property type="match status" value="1"/>
</dbReference>
<name>A0A226DB12_FOLCA</name>
<dbReference type="InterPro" id="IPR013584">
    <property type="entry name" value="RAP"/>
</dbReference>
<dbReference type="SMART" id="SM00952">
    <property type="entry name" value="RAP"/>
    <property type="match status" value="1"/>
</dbReference>
<dbReference type="InterPro" id="IPR050870">
    <property type="entry name" value="FAST_kinase"/>
</dbReference>